<feature type="transmembrane region" description="Helical" evidence="1">
    <location>
        <begin position="142"/>
        <end position="160"/>
    </location>
</feature>
<dbReference type="EMBL" id="JACIEK010000004">
    <property type="protein sequence ID" value="MBB3998159.1"/>
    <property type="molecule type" value="Genomic_DNA"/>
</dbReference>
<protein>
    <submittedName>
        <fullName evidence="2">Benzoate membrane transport protein</fullName>
    </submittedName>
</protein>
<evidence type="ECO:0000313" key="2">
    <source>
        <dbReference type="EMBL" id="MBB3998159.1"/>
    </source>
</evidence>
<feature type="transmembrane region" description="Helical" evidence="1">
    <location>
        <begin position="41"/>
        <end position="61"/>
    </location>
</feature>
<feature type="transmembrane region" description="Helical" evidence="1">
    <location>
        <begin position="205"/>
        <end position="225"/>
    </location>
</feature>
<evidence type="ECO:0000256" key="1">
    <source>
        <dbReference type="SAM" id="Phobius"/>
    </source>
</evidence>
<keyword evidence="1" id="KW-1133">Transmembrane helix</keyword>
<keyword evidence="1" id="KW-0472">Membrane</keyword>
<dbReference type="NCBIfam" id="TIGR00843">
    <property type="entry name" value="benE"/>
    <property type="match status" value="1"/>
</dbReference>
<feature type="transmembrane region" description="Helical" evidence="1">
    <location>
        <begin position="245"/>
        <end position="275"/>
    </location>
</feature>
<evidence type="ECO:0000313" key="3">
    <source>
        <dbReference type="Proteomes" id="UP000542776"/>
    </source>
</evidence>
<feature type="transmembrane region" description="Helical" evidence="1">
    <location>
        <begin position="287"/>
        <end position="310"/>
    </location>
</feature>
<comment type="caution">
    <text evidence="2">The sequence shown here is derived from an EMBL/GenBank/DDBJ whole genome shotgun (WGS) entry which is preliminary data.</text>
</comment>
<gene>
    <name evidence="2" type="ORF">GGR04_001998</name>
</gene>
<name>A0A7W6EHD3_9HYPH</name>
<keyword evidence="1" id="KW-0812">Transmembrane</keyword>
<proteinExistence type="predicted"/>
<dbReference type="GO" id="GO:0005886">
    <property type="term" value="C:plasma membrane"/>
    <property type="evidence" value="ECO:0007669"/>
    <property type="project" value="TreeGrafter"/>
</dbReference>
<sequence length="391" mass="39397">MRAPPFAALSAGVLSSFVAFTSSFTVILQGLTAAGATPQQAASGLMILSIVMGCCGIVMSARLRMPIPIAWSTPGAALLASSGMPEGGFPVAVGAFLLAGVFVVASGLFRPLSRAIAAIPSSLANAMLAGILLALCLAPVRAVAESPAAGLAIAGTWLVVGQWRRLFAVPAAALVTVTIILWRHAGAAPLAGPIVPDLVFVRPEFTLASIVGIALPLFVVTMASQNIPGLAVLKVSGYAPSPAPLFTITGLSTLIAAPFGGHSVNLAAMTAAICAGDEAGPDRSQRWWAGIIGGIVYVLFGLTAGIVTAFAGEAPLLVQAMAGLALVGALSASAHAAMTDRAEREAATICFLVTASGTSFLGISAPFWGLVAGGVLLAVQRRRRAAVGRQL</sequence>
<dbReference type="RefSeq" id="WP_183199698.1">
    <property type="nucleotide sequence ID" value="NZ_JACIEK010000004.1"/>
</dbReference>
<reference evidence="2 3" key="1">
    <citation type="submission" date="2020-08" db="EMBL/GenBank/DDBJ databases">
        <title>Genomic Encyclopedia of Type Strains, Phase IV (KMG-IV): sequencing the most valuable type-strain genomes for metagenomic binning, comparative biology and taxonomic classification.</title>
        <authorList>
            <person name="Goeker M."/>
        </authorList>
    </citation>
    <scope>NUCLEOTIDE SEQUENCE [LARGE SCALE GENOMIC DNA]</scope>
    <source>
        <strain evidence="2 3">DSM 102238</strain>
    </source>
</reference>
<organism evidence="2 3">
    <name type="scientific">Aureimonas pseudogalii</name>
    <dbReference type="NCBI Taxonomy" id="1744844"/>
    <lineage>
        <taxon>Bacteria</taxon>
        <taxon>Pseudomonadati</taxon>
        <taxon>Pseudomonadota</taxon>
        <taxon>Alphaproteobacteria</taxon>
        <taxon>Hyphomicrobiales</taxon>
        <taxon>Aurantimonadaceae</taxon>
        <taxon>Aureimonas</taxon>
    </lineage>
</organism>
<feature type="transmembrane region" description="Helical" evidence="1">
    <location>
        <begin position="89"/>
        <end position="109"/>
    </location>
</feature>
<dbReference type="PANTHER" id="PTHR30199">
    <property type="entry name" value="MFS FAMILY TRANSPORTER, PREDICTED SUBSTRATE BENZOATE"/>
    <property type="match status" value="1"/>
</dbReference>
<feature type="transmembrane region" description="Helical" evidence="1">
    <location>
        <begin position="316"/>
        <end position="337"/>
    </location>
</feature>
<dbReference type="InterPro" id="IPR004711">
    <property type="entry name" value="Benzoate_Transporter"/>
</dbReference>
<dbReference type="Proteomes" id="UP000542776">
    <property type="component" value="Unassembled WGS sequence"/>
</dbReference>
<dbReference type="Pfam" id="PF03594">
    <property type="entry name" value="BenE"/>
    <property type="match status" value="1"/>
</dbReference>
<accession>A0A7W6EHD3</accession>
<dbReference type="PANTHER" id="PTHR30199:SF0">
    <property type="entry name" value="INNER MEMBRANE PROTEIN YDCO"/>
    <property type="match status" value="1"/>
</dbReference>
<dbReference type="GO" id="GO:0042925">
    <property type="term" value="F:benzoate transmembrane transporter activity"/>
    <property type="evidence" value="ECO:0007669"/>
    <property type="project" value="InterPro"/>
</dbReference>
<feature type="transmembrane region" description="Helical" evidence="1">
    <location>
        <begin position="166"/>
        <end position="185"/>
    </location>
</feature>
<feature type="transmembrane region" description="Helical" evidence="1">
    <location>
        <begin position="349"/>
        <end position="371"/>
    </location>
</feature>
<feature type="transmembrane region" description="Helical" evidence="1">
    <location>
        <begin position="115"/>
        <end position="135"/>
    </location>
</feature>
<dbReference type="AlphaFoldDB" id="A0A7W6EHD3"/>
<keyword evidence="3" id="KW-1185">Reference proteome</keyword>